<dbReference type="EMBL" id="MT142657">
    <property type="protein sequence ID" value="QJA86755.1"/>
    <property type="molecule type" value="Genomic_DNA"/>
</dbReference>
<protein>
    <submittedName>
        <fullName evidence="2">Uncharacterized protein</fullName>
    </submittedName>
</protein>
<accession>A0A6M3KZZ5</accession>
<evidence type="ECO:0000313" key="1">
    <source>
        <dbReference type="EMBL" id="QJA70661.1"/>
    </source>
</evidence>
<evidence type="ECO:0000313" key="2">
    <source>
        <dbReference type="EMBL" id="QJA86755.1"/>
    </source>
</evidence>
<organism evidence="2">
    <name type="scientific">viral metagenome</name>
    <dbReference type="NCBI Taxonomy" id="1070528"/>
    <lineage>
        <taxon>unclassified sequences</taxon>
        <taxon>metagenomes</taxon>
        <taxon>organismal metagenomes</taxon>
    </lineage>
</organism>
<name>A0A6M3KZZ5_9ZZZZ</name>
<sequence>MYCLSCGKVFTKGIDTDSQILHLGDIFFTKITKEGIIEVGPSVIGTISKLVTCCKSPDLYWDSPKEPTMNIFCLTFASDHPLGNHWIEVEAADEGVARKRIFEVFGEKWGFLYAKEHFKSEYFPAGKVGKTLRAD</sequence>
<gene>
    <name evidence="1" type="ORF">MM415A03616_0012</name>
    <name evidence="2" type="ORF">MM415B03123_0013</name>
</gene>
<dbReference type="EMBL" id="MT141810">
    <property type="protein sequence ID" value="QJA70661.1"/>
    <property type="molecule type" value="Genomic_DNA"/>
</dbReference>
<proteinExistence type="predicted"/>
<reference evidence="2" key="1">
    <citation type="submission" date="2020-03" db="EMBL/GenBank/DDBJ databases">
        <title>The deep terrestrial virosphere.</title>
        <authorList>
            <person name="Holmfeldt K."/>
            <person name="Nilsson E."/>
            <person name="Simone D."/>
            <person name="Lopez-Fernandez M."/>
            <person name="Wu X."/>
            <person name="de Brujin I."/>
            <person name="Lundin D."/>
            <person name="Andersson A."/>
            <person name="Bertilsson S."/>
            <person name="Dopson M."/>
        </authorList>
    </citation>
    <scope>NUCLEOTIDE SEQUENCE</scope>
    <source>
        <strain evidence="1">MM415A03616</strain>
        <strain evidence="2">MM415B03123</strain>
    </source>
</reference>
<dbReference type="AlphaFoldDB" id="A0A6M3KZZ5"/>